<keyword evidence="2" id="KW-1185">Reference proteome</keyword>
<dbReference type="Proteomes" id="UP001419268">
    <property type="component" value="Unassembled WGS sequence"/>
</dbReference>
<comment type="caution">
    <text evidence="1">The sequence shown here is derived from an EMBL/GenBank/DDBJ whole genome shotgun (WGS) entry which is preliminary data.</text>
</comment>
<proteinExistence type="predicted"/>
<dbReference type="EMBL" id="JBBNAG010000007">
    <property type="protein sequence ID" value="KAK9118279.1"/>
    <property type="molecule type" value="Genomic_DNA"/>
</dbReference>
<sequence>MIGRKSCWNDILTDEEVTRGASWRRENSHEFVRISGREHDTSLEENRPAAEANEKTYGKTRNFWEKVMHSSQGKCLVYVYWRRMLRISGGGERDPGLWRRPFPMENSEFWLQNSKFQRS</sequence>
<name>A0AAP0IMH9_9MAGN</name>
<accession>A0AAP0IMH9</accession>
<dbReference type="AlphaFoldDB" id="A0AAP0IMH9"/>
<evidence type="ECO:0000313" key="1">
    <source>
        <dbReference type="EMBL" id="KAK9118279.1"/>
    </source>
</evidence>
<protein>
    <submittedName>
        <fullName evidence="1">Uncharacterized protein</fullName>
    </submittedName>
</protein>
<gene>
    <name evidence="1" type="ORF">Scep_016372</name>
</gene>
<evidence type="ECO:0000313" key="2">
    <source>
        <dbReference type="Proteomes" id="UP001419268"/>
    </source>
</evidence>
<reference evidence="1 2" key="1">
    <citation type="submission" date="2024-01" db="EMBL/GenBank/DDBJ databases">
        <title>Genome assemblies of Stephania.</title>
        <authorList>
            <person name="Yang L."/>
        </authorList>
    </citation>
    <scope>NUCLEOTIDE SEQUENCE [LARGE SCALE GENOMIC DNA]</scope>
    <source>
        <strain evidence="1">JXDWG</strain>
        <tissue evidence="1">Leaf</tissue>
    </source>
</reference>
<organism evidence="1 2">
    <name type="scientific">Stephania cephalantha</name>
    <dbReference type="NCBI Taxonomy" id="152367"/>
    <lineage>
        <taxon>Eukaryota</taxon>
        <taxon>Viridiplantae</taxon>
        <taxon>Streptophyta</taxon>
        <taxon>Embryophyta</taxon>
        <taxon>Tracheophyta</taxon>
        <taxon>Spermatophyta</taxon>
        <taxon>Magnoliopsida</taxon>
        <taxon>Ranunculales</taxon>
        <taxon>Menispermaceae</taxon>
        <taxon>Menispermoideae</taxon>
        <taxon>Cissampelideae</taxon>
        <taxon>Stephania</taxon>
    </lineage>
</organism>